<dbReference type="PANTHER" id="PTHR24543">
    <property type="entry name" value="MULTICOPPER OXIDASE-RELATED"/>
    <property type="match status" value="1"/>
</dbReference>
<dbReference type="PROSITE" id="PS50022">
    <property type="entry name" value="FA58C_3"/>
    <property type="match status" value="1"/>
</dbReference>
<feature type="domain" description="F5/8 type C" evidence="1">
    <location>
        <begin position="36"/>
        <end position="130"/>
    </location>
</feature>
<comment type="caution">
    <text evidence="2">The sequence shown here is derived from an EMBL/GenBank/DDBJ whole genome shotgun (WGS) entry which is preliminary data.</text>
</comment>
<dbReference type="EMBL" id="RCHS01001723">
    <property type="protein sequence ID" value="RMX51741.1"/>
    <property type="molecule type" value="Genomic_DNA"/>
</dbReference>
<dbReference type="Pfam" id="PF00754">
    <property type="entry name" value="F5_F8_type_C"/>
    <property type="match status" value="1"/>
</dbReference>
<dbReference type="Proteomes" id="UP000275408">
    <property type="component" value="Unassembled WGS sequence"/>
</dbReference>
<proteinExistence type="predicted"/>
<dbReference type="InterPro" id="IPR008979">
    <property type="entry name" value="Galactose-bd-like_sf"/>
</dbReference>
<evidence type="ECO:0000313" key="2">
    <source>
        <dbReference type="EMBL" id="RMX51741.1"/>
    </source>
</evidence>
<organism evidence="2 3">
    <name type="scientific">Pocillopora damicornis</name>
    <name type="common">Cauliflower coral</name>
    <name type="synonym">Millepora damicornis</name>
    <dbReference type="NCBI Taxonomy" id="46731"/>
    <lineage>
        <taxon>Eukaryota</taxon>
        <taxon>Metazoa</taxon>
        <taxon>Cnidaria</taxon>
        <taxon>Anthozoa</taxon>
        <taxon>Hexacorallia</taxon>
        <taxon>Scleractinia</taxon>
        <taxon>Astrocoeniina</taxon>
        <taxon>Pocilloporidae</taxon>
        <taxon>Pocillopora</taxon>
    </lineage>
</organism>
<accession>A0A3M6UDJ9</accession>
<keyword evidence="3" id="KW-1185">Reference proteome</keyword>
<name>A0A3M6UDJ9_POCDA</name>
<sequence>MKKTMKIVTIGLQLPAKYGDSGTETMHLVGETHDNCCRNAVGVSDANIILDSFTREKSHYPVNALPSYDRLNGTREDGWCAELNDGEKWLQVDLEKVTKVYAVATQGDINGNEWVIYFKPAHSKSSEDLWPTHKGAKGLEVALLPFIYLISTSRSFAAFTTFHIANNTYASMMDFIKWIL</sequence>
<dbReference type="InterPro" id="IPR000421">
    <property type="entry name" value="FA58C"/>
</dbReference>
<protein>
    <recommendedName>
        <fullName evidence="1">F5/8 type C domain-containing protein</fullName>
    </recommendedName>
</protein>
<dbReference type="Gene3D" id="2.60.120.260">
    <property type="entry name" value="Galactose-binding domain-like"/>
    <property type="match status" value="1"/>
</dbReference>
<reference evidence="2 3" key="1">
    <citation type="journal article" date="2018" name="Sci. Rep.">
        <title>Comparative analysis of the Pocillopora damicornis genome highlights role of immune system in coral evolution.</title>
        <authorList>
            <person name="Cunning R."/>
            <person name="Bay R.A."/>
            <person name="Gillette P."/>
            <person name="Baker A.C."/>
            <person name="Traylor-Knowles N."/>
        </authorList>
    </citation>
    <scope>NUCLEOTIDE SEQUENCE [LARGE SCALE GENOMIC DNA]</scope>
    <source>
        <strain evidence="2">RSMAS</strain>
        <tissue evidence="2">Whole animal</tissue>
    </source>
</reference>
<dbReference type="PROSITE" id="PS01285">
    <property type="entry name" value="FA58C_1"/>
    <property type="match status" value="1"/>
</dbReference>
<dbReference type="AlphaFoldDB" id="A0A3M6UDJ9"/>
<evidence type="ECO:0000259" key="1">
    <source>
        <dbReference type="PROSITE" id="PS50022"/>
    </source>
</evidence>
<gene>
    <name evidence="2" type="ORF">pdam_00011726</name>
</gene>
<evidence type="ECO:0000313" key="3">
    <source>
        <dbReference type="Proteomes" id="UP000275408"/>
    </source>
</evidence>
<dbReference type="SUPFAM" id="SSF49785">
    <property type="entry name" value="Galactose-binding domain-like"/>
    <property type="match status" value="1"/>
</dbReference>